<reference evidence="3 4" key="1">
    <citation type="submission" date="2024-06" db="EMBL/GenBank/DDBJ databases">
        <authorList>
            <person name="Kraege A."/>
            <person name="Thomma B."/>
        </authorList>
    </citation>
    <scope>NUCLEOTIDE SEQUENCE [LARGE SCALE GENOMIC DNA]</scope>
</reference>
<keyword evidence="1" id="KW-0812">Transmembrane</keyword>
<feature type="transmembrane region" description="Helical" evidence="1">
    <location>
        <begin position="127"/>
        <end position="149"/>
    </location>
</feature>
<sequence length="153" mass="16396">MMTNARIFISSALAIATSQQALAPQVKDTTPGVSLPDNCTYTGSSGEGSDKNWAQQSEWVRTLCSISFMGCMFCLSCSYGILSLTDPFGGQQLQYMAVRWGSYIGFYLALVSAYLAMYVGHALPLTLYGWAHGIFGAVGVSLVVAIVGFTSPY</sequence>
<accession>A0ABP1G3Q5</accession>
<keyword evidence="1" id="KW-0472">Membrane</keyword>
<feature type="transmembrane region" description="Helical" evidence="1">
    <location>
        <begin position="59"/>
        <end position="82"/>
    </location>
</feature>
<evidence type="ECO:0000313" key="3">
    <source>
        <dbReference type="EMBL" id="CAL5226767.1"/>
    </source>
</evidence>
<keyword evidence="4" id="KW-1185">Reference proteome</keyword>
<name>A0ABP1G3Q5_9CHLO</name>
<feature type="signal peptide" evidence="2">
    <location>
        <begin position="1"/>
        <end position="23"/>
    </location>
</feature>
<gene>
    <name evidence="3" type="primary">g9621</name>
    <name evidence="3" type="ORF">VP750_LOCUS8673</name>
</gene>
<protein>
    <submittedName>
        <fullName evidence="3">G9621 protein</fullName>
    </submittedName>
</protein>
<comment type="caution">
    <text evidence="3">The sequence shown here is derived from an EMBL/GenBank/DDBJ whole genome shotgun (WGS) entry which is preliminary data.</text>
</comment>
<keyword evidence="2" id="KW-0732">Signal</keyword>
<organism evidence="3 4">
    <name type="scientific">Coccomyxa viridis</name>
    <dbReference type="NCBI Taxonomy" id="1274662"/>
    <lineage>
        <taxon>Eukaryota</taxon>
        <taxon>Viridiplantae</taxon>
        <taxon>Chlorophyta</taxon>
        <taxon>core chlorophytes</taxon>
        <taxon>Trebouxiophyceae</taxon>
        <taxon>Trebouxiophyceae incertae sedis</taxon>
        <taxon>Coccomyxaceae</taxon>
        <taxon>Coccomyxa</taxon>
    </lineage>
</organism>
<evidence type="ECO:0000313" key="4">
    <source>
        <dbReference type="Proteomes" id="UP001497392"/>
    </source>
</evidence>
<dbReference type="Proteomes" id="UP001497392">
    <property type="component" value="Unassembled WGS sequence"/>
</dbReference>
<keyword evidence="1" id="KW-1133">Transmembrane helix</keyword>
<feature type="transmembrane region" description="Helical" evidence="1">
    <location>
        <begin position="103"/>
        <end position="121"/>
    </location>
</feature>
<evidence type="ECO:0000256" key="1">
    <source>
        <dbReference type="SAM" id="Phobius"/>
    </source>
</evidence>
<proteinExistence type="predicted"/>
<evidence type="ECO:0000256" key="2">
    <source>
        <dbReference type="SAM" id="SignalP"/>
    </source>
</evidence>
<dbReference type="EMBL" id="CAXHTA020000016">
    <property type="protein sequence ID" value="CAL5226767.1"/>
    <property type="molecule type" value="Genomic_DNA"/>
</dbReference>
<feature type="chain" id="PRO_5046656033" evidence="2">
    <location>
        <begin position="24"/>
        <end position="153"/>
    </location>
</feature>